<sequence length="125" mass="13731">IQAAIAAVISITIGDSDQGRAVVQDLKQFIKTKQQNSQKIIIEKSKGVKNVSENPKSPNTVSNKLIDLLVSDVLQKNGVDLEKAKTKLSDDQKQSLKELVQDLSTQVNDFVKEANASKKKLNQDD</sequence>
<accession>A0A2N0QJS4</accession>
<dbReference type="VEuPathDB" id="FungiDB:RhiirA1_484022"/>
<dbReference type="AlphaFoldDB" id="A0A2N0QJS4"/>
<organism evidence="2 3">
    <name type="scientific">Rhizophagus irregularis</name>
    <dbReference type="NCBI Taxonomy" id="588596"/>
    <lineage>
        <taxon>Eukaryota</taxon>
        <taxon>Fungi</taxon>
        <taxon>Fungi incertae sedis</taxon>
        <taxon>Mucoromycota</taxon>
        <taxon>Glomeromycotina</taxon>
        <taxon>Glomeromycetes</taxon>
        <taxon>Glomerales</taxon>
        <taxon>Glomeraceae</taxon>
        <taxon>Rhizophagus</taxon>
    </lineage>
</organism>
<dbReference type="GO" id="GO:0030435">
    <property type="term" value="P:sporulation resulting in formation of a cellular spore"/>
    <property type="evidence" value="ECO:0007669"/>
    <property type="project" value="InterPro"/>
</dbReference>
<feature type="non-terminal residue" evidence="2">
    <location>
        <position position="1"/>
    </location>
</feature>
<reference evidence="2 3" key="1">
    <citation type="submission" date="2017-10" db="EMBL/GenBank/DDBJ databases">
        <title>Extensive intraspecific genome diversity in a model arbuscular mycorrhizal fungus.</title>
        <authorList>
            <person name="Chen E.C.H."/>
            <person name="Morin E."/>
            <person name="Baudet D."/>
            <person name="Noel J."/>
            <person name="Ndikumana S."/>
            <person name="Charron P."/>
            <person name="St-Onge C."/>
            <person name="Giorgi J."/>
            <person name="Grigoriev I.V."/>
            <person name="Roux C."/>
            <person name="Martin F.M."/>
            <person name="Corradi N."/>
        </authorList>
    </citation>
    <scope>NUCLEOTIDE SEQUENCE [LARGE SCALE GENOMIC DNA]</scope>
    <source>
        <strain evidence="2 3">A1</strain>
    </source>
</reference>
<protein>
    <recommendedName>
        <fullName evidence="1">Spore coat protein X/V domain-containing protein</fullName>
    </recommendedName>
</protein>
<evidence type="ECO:0000313" key="2">
    <source>
        <dbReference type="EMBL" id="PKC51315.1"/>
    </source>
</evidence>
<gene>
    <name evidence="2" type="ORF">RhiirA1_484022</name>
</gene>
<evidence type="ECO:0000313" key="3">
    <source>
        <dbReference type="Proteomes" id="UP000232688"/>
    </source>
</evidence>
<evidence type="ECO:0000259" key="1">
    <source>
        <dbReference type="Pfam" id="PF07552"/>
    </source>
</evidence>
<dbReference type="EMBL" id="LLXH01007876">
    <property type="protein sequence ID" value="PKC51315.1"/>
    <property type="molecule type" value="Genomic_DNA"/>
</dbReference>
<comment type="caution">
    <text evidence="2">The sequence shown here is derived from an EMBL/GenBank/DDBJ whole genome shotgun (WGS) entry which is preliminary data.</text>
</comment>
<name>A0A2N0QJS4_9GLOM</name>
<dbReference type="InterPro" id="IPR011428">
    <property type="entry name" value="Spore_coat_X/V"/>
</dbReference>
<feature type="domain" description="Spore coat protein X/V" evidence="1">
    <location>
        <begin position="22"/>
        <end position="49"/>
    </location>
</feature>
<dbReference type="Proteomes" id="UP000232688">
    <property type="component" value="Unassembled WGS sequence"/>
</dbReference>
<dbReference type="GO" id="GO:0031160">
    <property type="term" value="C:spore wall"/>
    <property type="evidence" value="ECO:0007669"/>
    <property type="project" value="InterPro"/>
</dbReference>
<reference evidence="2 3" key="2">
    <citation type="submission" date="2017-10" db="EMBL/GenBank/DDBJ databases">
        <title>Genome analyses suggest a sexual origin of heterokaryosis in a supposedly ancient asexual fungus.</title>
        <authorList>
            <person name="Corradi N."/>
            <person name="Sedzielewska K."/>
            <person name="Noel J."/>
            <person name="Charron P."/>
            <person name="Farinelli L."/>
            <person name="Marton T."/>
            <person name="Kruger M."/>
            <person name="Pelin A."/>
            <person name="Brachmann A."/>
            <person name="Corradi N."/>
        </authorList>
    </citation>
    <scope>NUCLEOTIDE SEQUENCE [LARGE SCALE GENOMIC DNA]</scope>
    <source>
        <strain evidence="2 3">A1</strain>
    </source>
</reference>
<dbReference type="Pfam" id="PF07552">
    <property type="entry name" value="Coat_X"/>
    <property type="match status" value="1"/>
</dbReference>
<proteinExistence type="predicted"/>